<evidence type="ECO:0000256" key="1">
    <source>
        <dbReference type="SAM" id="MobiDB-lite"/>
    </source>
</evidence>
<dbReference type="AlphaFoldDB" id="A0AAV4W4I5"/>
<name>A0AAV4W4I5_CAEEX</name>
<accession>A0AAV4W4I5</accession>
<protein>
    <submittedName>
        <fullName evidence="2">Uncharacterized protein</fullName>
    </submittedName>
</protein>
<evidence type="ECO:0000313" key="3">
    <source>
        <dbReference type="Proteomes" id="UP001054945"/>
    </source>
</evidence>
<keyword evidence="3" id="KW-1185">Reference proteome</keyword>
<comment type="caution">
    <text evidence="2">The sequence shown here is derived from an EMBL/GenBank/DDBJ whole genome shotgun (WGS) entry which is preliminary data.</text>
</comment>
<dbReference type="Proteomes" id="UP001054945">
    <property type="component" value="Unassembled WGS sequence"/>
</dbReference>
<proteinExistence type="predicted"/>
<feature type="region of interest" description="Disordered" evidence="1">
    <location>
        <begin position="92"/>
        <end position="118"/>
    </location>
</feature>
<feature type="compositionally biased region" description="Polar residues" evidence="1">
    <location>
        <begin position="99"/>
        <end position="118"/>
    </location>
</feature>
<reference evidence="2 3" key="1">
    <citation type="submission" date="2021-06" db="EMBL/GenBank/DDBJ databases">
        <title>Caerostris extrusa draft genome.</title>
        <authorList>
            <person name="Kono N."/>
            <person name="Arakawa K."/>
        </authorList>
    </citation>
    <scope>NUCLEOTIDE SEQUENCE [LARGE SCALE GENOMIC DNA]</scope>
</reference>
<gene>
    <name evidence="2" type="ORF">CEXT_402091</name>
</gene>
<evidence type="ECO:0000313" key="2">
    <source>
        <dbReference type="EMBL" id="GIY77647.1"/>
    </source>
</evidence>
<dbReference type="EMBL" id="BPLR01015657">
    <property type="protein sequence ID" value="GIY77647.1"/>
    <property type="molecule type" value="Genomic_DNA"/>
</dbReference>
<sequence length="118" mass="13168">MIRTPLTTHATTRPSIKLVLRMTTLVQVKRLMNHSSSLLGSNRSVKSLLQSALSLRGGWNHRGVELTQTFRSERLSHLFSFTGNNQLRTLFARGPRPSKANSSSRANSCQEAAIDSQY</sequence>
<organism evidence="2 3">
    <name type="scientific">Caerostris extrusa</name>
    <name type="common">Bark spider</name>
    <name type="synonym">Caerostris bankana</name>
    <dbReference type="NCBI Taxonomy" id="172846"/>
    <lineage>
        <taxon>Eukaryota</taxon>
        <taxon>Metazoa</taxon>
        <taxon>Ecdysozoa</taxon>
        <taxon>Arthropoda</taxon>
        <taxon>Chelicerata</taxon>
        <taxon>Arachnida</taxon>
        <taxon>Araneae</taxon>
        <taxon>Araneomorphae</taxon>
        <taxon>Entelegynae</taxon>
        <taxon>Araneoidea</taxon>
        <taxon>Araneidae</taxon>
        <taxon>Caerostris</taxon>
    </lineage>
</organism>